<name>A0A543DQ16_9PSEU</name>
<protein>
    <submittedName>
        <fullName evidence="5">Glycosyltransferase involved in cell wall biosynthesis</fullName>
    </submittedName>
</protein>
<keyword evidence="6" id="KW-1185">Reference proteome</keyword>
<reference evidence="5 6" key="1">
    <citation type="submission" date="2019-06" db="EMBL/GenBank/DDBJ databases">
        <title>Sequencing the genomes of 1000 actinobacteria strains.</title>
        <authorList>
            <person name="Klenk H.-P."/>
        </authorList>
    </citation>
    <scope>NUCLEOTIDE SEQUENCE [LARGE SCALE GENOMIC DNA]</scope>
    <source>
        <strain evidence="5 6">DSM 45301</strain>
    </source>
</reference>
<dbReference type="SUPFAM" id="SSF53756">
    <property type="entry name" value="UDP-Glycosyltransferase/glycogen phosphorylase"/>
    <property type="match status" value="1"/>
</dbReference>
<sequence>MVGNPFPTIPGVSVPTVTTVTRPLRVLIGADTYPPDVNGAARFTARLAAGLARRGHEVHVVAPSDTGAASSPVQRDGVPAVHRLRSYRVPGQDRFRACLPGPAAAGAQRVLRAVRPDVVHVQSHFQVGRGLLAGASAAGCPTVATNHFMPENMLQHARVPDVLADRVSRWAWRDLARVYGAADVVTAPTPRAVELLVARAGLSGRAVSCGIDLSRFGAGDVEPEPTVLFVGRLEREKRVDELIRAFALVPGPARLEIIGDGTRRAAWSALARDLGLAGRVRFRGAVDDDALVVAYRRCAVFCMPGIAELQSLVTLEAMASGRPVVAADAVALPHLVHPGRNGLLYRPGDVAGLAAALTALLDDPATRARMGAAGREAAAAHDLDATLDAFEGVYSDVRRGAARGRVRRPVAGVG</sequence>
<dbReference type="InterPro" id="IPR050194">
    <property type="entry name" value="Glycosyltransferase_grp1"/>
</dbReference>
<dbReference type="PANTHER" id="PTHR45947">
    <property type="entry name" value="SULFOQUINOVOSYL TRANSFERASE SQD2"/>
    <property type="match status" value="1"/>
</dbReference>
<dbReference type="GO" id="GO:0016758">
    <property type="term" value="F:hexosyltransferase activity"/>
    <property type="evidence" value="ECO:0007669"/>
    <property type="project" value="TreeGrafter"/>
</dbReference>
<proteinExistence type="predicted"/>
<dbReference type="AlphaFoldDB" id="A0A543DQ16"/>
<gene>
    <name evidence="5" type="ORF">FB558_3989</name>
</gene>
<keyword evidence="1" id="KW-0328">Glycosyltransferase</keyword>
<evidence type="ECO:0000259" key="3">
    <source>
        <dbReference type="Pfam" id="PF00534"/>
    </source>
</evidence>
<dbReference type="Gene3D" id="3.40.50.2000">
    <property type="entry name" value="Glycogen Phosphorylase B"/>
    <property type="match status" value="2"/>
</dbReference>
<feature type="domain" description="Glycosyltransferase subfamily 4-like N-terminal" evidence="4">
    <location>
        <begin position="37"/>
        <end position="215"/>
    </location>
</feature>
<dbReference type="EMBL" id="VFPA01000002">
    <property type="protein sequence ID" value="TQM11426.1"/>
    <property type="molecule type" value="Genomic_DNA"/>
</dbReference>
<evidence type="ECO:0000256" key="2">
    <source>
        <dbReference type="ARBA" id="ARBA00022679"/>
    </source>
</evidence>
<dbReference type="Pfam" id="PF13439">
    <property type="entry name" value="Glyco_transf_4"/>
    <property type="match status" value="1"/>
</dbReference>
<comment type="caution">
    <text evidence="5">The sequence shown here is derived from an EMBL/GenBank/DDBJ whole genome shotgun (WGS) entry which is preliminary data.</text>
</comment>
<feature type="domain" description="Glycosyl transferase family 1" evidence="3">
    <location>
        <begin position="218"/>
        <end position="376"/>
    </location>
</feature>
<dbReference type="InterPro" id="IPR028098">
    <property type="entry name" value="Glyco_trans_4-like_N"/>
</dbReference>
<organism evidence="5 6">
    <name type="scientific">Pseudonocardia kunmingensis</name>
    <dbReference type="NCBI Taxonomy" id="630975"/>
    <lineage>
        <taxon>Bacteria</taxon>
        <taxon>Bacillati</taxon>
        <taxon>Actinomycetota</taxon>
        <taxon>Actinomycetes</taxon>
        <taxon>Pseudonocardiales</taxon>
        <taxon>Pseudonocardiaceae</taxon>
        <taxon>Pseudonocardia</taxon>
    </lineage>
</organism>
<dbReference type="Proteomes" id="UP000315677">
    <property type="component" value="Unassembled WGS sequence"/>
</dbReference>
<dbReference type="Pfam" id="PF00534">
    <property type="entry name" value="Glycos_transf_1"/>
    <property type="match status" value="1"/>
</dbReference>
<keyword evidence="2 5" id="KW-0808">Transferase</keyword>
<dbReference type="GO" id="GO:1901137">
    <property type="term" value="P:carbohydrate derivative biosynthetic process"/>
    <property type="evidence" value="ECO:0007669"/>
    <property type="project" value="UniProtKB-ARBA"/>
</dbReference>
<evidence type="ECO:0000313" key="5">
    <source>
        <dbReference type="EMBL" id="TQM11426.1"/>
    </source>
</evidence>
<evidence type="ECO:0000259" key="4">
    <source>
        <dbReference type="Pfam" id="PF13439"/>
    </source>
</evidence>
<accession>A0A543DQ16</accession>
<dbReference type="PANTHER" id="PTHR45947:SF3">
    <property type="entry name" value="SULFOQUINOVOSYL TRANSFERASE SQD2"/>
    <property type="match status" value="1"/>
</dbReference>
<evidence type="ECO:0000256" key="1">
    <source>
        <dbReference type="ARBA" id="ARBA00022676"/>
    </source>
</evidence>
<evidence type="ECO:0000313" key="6">
    <source>
        <dbReference type="Proteomes" id="UP000315677"/>
    </source>
</evidence>
<dbReference type="InterPro" id="IPR001296">
    <property type="entry name" value="Glyco_trans_1"/>
</dbReference>